<name>A0A2K1R3E3_9PEZI</name>
<feature type="compositionally biased region" description="Basic residues" evidence="1">
    <location>
        <begin position="144"/>
        <end position="171"/>
    </location>
</feature>
<gene>
    <name evidence="2" type="ORF">CAC42_398</name>
</gene>
<feature type="compositionally biased region" description="Pro residues" evidence="1">
    <location>
        <begin position="324"/>
        <end position="335"/>
    </location>
</feature>
<evidence type="ECO:0000256" key="1">
    <source>
        <dbReference type="SAM" id="MobiDB-lite"/>
    </source>
</evidence>
<accession>A0A2K1R3E3</accession>
<comment type="caution">
    <text evidence="2">The sequence shown here is derived from an EMBL/GenBank/DDBJ whole genome shotgun (WGS) entry which is preliminary data.</text>
</comment>
<dbReference type="InParanoid" id="A0A2K1R3E3"/>
<sequence length="419" mass="47001">MPQSTRLEAHLMRQRGAGARSVVPSFGFQFKDVAEAAFASRQASRVTRTPSKKTPVRRKKSMIYHSPTQRTRQLHGDSATPETRAAPTPKSASRKSTAKRTSSAHKPVPPFPAEDEVPEANKQTVRKAKFHEHLSDDEPASKMRLQKPKKTTKRKRRTVTMPKPKSKKAKRIAVEEVPQDPADLAEEPLPEDDDYRITQRGSTKRRHGAVPIEAEQPNQAAKRSKLYKQQDVKDATPPHQHMQSTEQHQLPSPTESGQDNSIKSPPKTTMQRIKAAGSKLFRRDDQSSLLSKTTSRDSRRDDQSSVHSAAPSKRSADRREPQRPYRPPPPPPPAASHPARMKTAPPDELIRTVPGQSQTAMTPISMEEPEIDRTPVRTSPKILSATSKMQRTGRRVVVKVEDDDAEFSWFRKGGRKKKA</sequence>
<feature type="region of interest" description="Disordered" evidence="1">
    <location>
        <begin position="39"/>
        <end position="390"/>
    </location>
</feature>
<evidence type="ECO:0000313" key="3">
    <source>
        <dbReference type="Proteomes" id="UP000243797"/>
    </source>
</evidence>
<organism evidence="2 3">
    <name type="scientific">Sphaceloma murrayae</name>
    <dbReference type="NCBI Taxonomy" id="2082308"/>
    <lineage>
        <taxon>Eukaryota</taxon>
        <taxon>Fungi</taxon>
        <taxon>Dikarya</taxon>
        <taxon>Ascomycota</taxon>
        <taxon>Pezizomycotina</taxon>
        <taxon>Dothideomycetes</taxon>
        <taxon>Dothideomycetidae</taxon>
        <taxon>Myriangiales</taxon>
        <taxon>Elsinoaceae</taxon>
        <taxon>Sphaceloma</taxon>
    </lineage>
</organism>
<protein>
    <submittedName>
        <fullName evidence="2">Uncharacterized protein</fullName>
    </submittedName>
</protein>
<feature type="compositionally biased region" description="Basic and acidic residues" evidence="1">
    <location>
        <begin position="314"/>
        <end position="323"/>
    </location>
</feature>
<dbReference type="AlphaFoldDB" id="A0A2K1R3E3"/>
<dbReference type="EMBL" id="NKHZ01000001">
    <property type="protein sequence ID" value="PNS21800.1"/>
    <property type="molecule type" value="Genomic_DNA"/>
</dbReference>
<feature type="compositionally biased region" description="Acidic residues" evidence="1">
    <location>
        <begin position="183"/>
        <end position="194"/>
    </location>
</feature>
<feature type="compositionally biased region" description="Basic and acidic residues" evidence="1">
    <location>
        <begin position="294"/>
        <end position="304"/>
    </location>
</feature>
<dbReference type="Proteomes" id="UP000243797">
    <property type="component" value="Unassembled WGS sequence"/>
</dbReference>
<feature type="compositionally biased region" description="Basic and acidic residues" evidence="1">
    <location>
        <begin position="131"/>
        <end position="141"/>
    </location>
</feature>
<reference evidence="2" key="1">
    <citation type="submission" date="2017-06" db="EMBL/GenBank/DDBJ databases">
        <title>Draft genome sequence of a variant of Elsinoe murrayae.</title>
        <authorList>
            <person name="Cheng Q."/>
        </authorList>
    </citation>
    <scope>NUCLEOTIDE SEQUENCE [LARGE SCALE GENOMIC DNA]</scope>
    <source>
        <strain evidence="2">CQ-2017a</strain>
    </source>
</reference>
<evidence type="ECO:0000313" key="2">
    <source>
        <dbReference type="EMBL" id="PNS21800.1"/>
    </source>
</evidence>
<dbReference type="OrthoDB" id="3917769at2759"/>
<keyword evidence="3" id="KW-1185">Reference proteome</keyword>
<feature type="compositionally biased region" description="Polar residues" evidence="1">
    <location>
        <begin position="241"/>
        <end position="271"/>
    </location>
</feature>
<proteinExistence type="predicted"/>
<feature type="compositionally biased region" description="Basic residues" evidence="1">
    <location>
        <begin position="50"/>
        <end position="62"/>
    </location>
</feature>